<dbReference type="SUPFAM" id="SSF54928">
    <property type="entry name" value="RNA-binding domain, RBD"/>
    <property type="match status" value="2"/>
</dbReference>
<feature type="compositionally biased region" description="Gly residues" evidence="4">
    <location>
        <begin position="1045"/>
        <end position="1055"/>
    </location>
</feature>
<keyword evidence="7" id="KW-1185">Reference proteome</keyword>
<protein>
    <recommendedName>
        <fullName evidence="5">RRM domain-containing protein</fullName>
    </recommendedName>
</protein>
<dbReference type="AlphaFoldDB" id="A0A4R0RDN0"/>
<sequence length="1089" mass="114595">MAAQQSSITNLGSQKQRTSSFGASHTPPLSFTPSLSASALHTPVSPATLSQSPRVQTPLANQLSSSSLSPQNFMTSPRESSLHQTSIARGQNQLSLAMSSSRLSSLSQNAISSFGSSASLPSLDSSSSISTTSPALSTPSTLSPAAPQFDAKPRLLDAPINIHALSLSNATTEFEGRTRTASGGISGSQVLSMTAALMNEGPTPTQESFRPLHLPVSSQLSSVAVSAVSPFAPPNPTTHIIEIDDSPIPPSEPSPALPSSIASPSSASGLDHPALAGYQAEGLHSFISHDGCESQPSQSPTDEFKTPNVYINGLPPNFPEEQLLAMTQEFGDVVSVRTFTRHVSDRPSGYGFVLFADVNGAEKCIDALRKYRNLHPSYSKRVHKIPGTTYAAAHVDQAPAPPVSSGTEKDTFKARMERLHDTASTNLYMEGLPMDINEPTLSALVSPYKIMSSRFFQTRLSVPARVIAFVRLESRTAAEEIIERLHGRMVRGWADTGCRISVRFADTSEQRELRRTERVNRDGEQSPSRLTVAQAALLNLKGGQLQTPGMASSGSSSAGLSPPFGMTNLPAIRGHSPSFQPVGVRGPGLISPSESFPAPSLYDPMVRHGGVPLNHGDAFAAQQMANRRTTPSPLPLQQHVDPRQRIQQFVHNQQQLPVIGLGNVHTDLAAYGAHGQGLNVRTAMSQAASPASSYGDAVSYTSPVVGGGFDLASARAQNGYTALEREILQKHLQQQQLQQQIRREDVRAAAGGMTTSKSGNSLLGRRLVDTLPSLSEEDFHAGRSAPASGVTVNLAPIAQPQQSSLPPSRLAMDDVNAKLKFTRQRNQTHSSGARMFSHTDIPGGGEINASEERARSTTMPEEYQGRRSLGGGDSYAAFSPVMNSTDTSAAQNSNAYNSSNGTQHNYCNSSTIGKNGSNGKPGMHDTSSNFGGGVNQNASTAKHPGTRIDTSPAALRPVSSTSPHITSSTTTSRSTATAAHARGSSDDGNASPLDSPALTYSNSARTPATLSPSTPFSAFAEGHAFESGVVVAAGSGRDEHVKGEVGLGVTLGGPGKTQAKEREGNCNNHSGVVVAEGQGRVVGRPSTQG</sequence>
<dbReference type="InterPro" id="IPR035979">
    <property type="entry name" value="RBD_domain_sf"/>
</dbReference>
<dbReference type="Pfam" id="PF00076">
    <property type="entry name" value="RRM_1"/>
    <property type="match status" value="2"/>
</dbReference>
<keyword evidence="2 3" id="KW-0694">RNA-binding</keyword>
<dbReference type="InterPro" id="IPR012677">
    <property type="entry name" value="Nucleotide-bd_a/b_plait_sf"/>
</dbReference>
<feature type="region of interest" description="Disordered" evidence="4">
    <location>
        <begin position="288"/>
        <end position="307"/>
    </location>
</feature>
<evidence type="ECO:0000256" key="1">
    <source>
        <dbReference type="ARBA" id="ARBA00022737"/>
    </source>
</evidence>
<dbReference type="EMBL" id="RWJN01000180">
    <property type="protein sequence ID" value="TCD65452.1"/>
    <property type="molecule type" value="Genomic_DNA"/>
</dbReference>
<name>A0A4R0RDN0_9APHY</name>
<proteinExistence type="predicted"/>
<evidence type="ECO:0000313" key="6">
    <source>
        <dbReference type="EMBL" id="TCD65452.1"/>
    </source>
</evidence>
<feature type="region of interest" description="Disordered" evidence="4">
    <location>
        <begin position="546"/>
        <end position="572"/>
    </location>
</feature>
<feature type="region of interest" description="Disordered" evidence="4">
    <location>
        <begin position="907"/>
        <end position="1011"/>
    </location>
</feature>
<evidence type="ECO:0000256" key="2">
    <source>
        <dbReference type="ARBA" id="ARBA00022884"/>
    </source>
</evidence>
<organism evidence="6 7">
    <name type="scientific">Steccherinum ochraceum</name>
    <dbReference type="NCBI Taxonomy" id="92696"/>
    <lineage>
        <taxon>Eukaryota</taxon>
        <taxon>Fungi</taxon>
        <taxon>Dikarya</taxon>
        <taxon>Basidiomycota</taxon>
        <taxon>Agaricomycotina</taxon>
        <taxon>Agaricomycetes</taxon>
        <taxon>Polyporales</taxon>
        <taxon>Steccherinaceae</taxon>
        <taxon>Steccherinum</taxon>
    </lineage>
</organism>
<feature type="compositionally biased region" description="Pro residues" evidence="4">
    <location>
        <begin position="247"/>
        <end position="256"/>
    </location>
</feature>
<dbReference type="OrthoDB" id="271725at2759"/>
<accession>A0A4R0RDN0</accession>
<feature type="region of interest" description="Disordered" evidence="4">
    <location>
        <begin position="1"/>
        <end position="87"/>
    </location>
</feature>
<feature type="compositionally biased region" description="Polar residues" evidence="4">
    <location>
        <begin position="998"/>
        <end position="1011"/>
    </location>
</feature>
<dbReference type="PROSITE" id="PS50102">
    <property type="entry name" value="RRM"/>
    <property type="match status" value="2"/>
</dbReference>
<reference evidence="6 7" key="1">
    <citation type="submission" date="2018-11" db="EMBL/GenBank/DDBJ databases">
        <title>Genome assembly of Steccherinum ochraceum LE-BIN_3174, the white-rot fungus of the Steccherinaceae family (The Residual Polyporoid clade, Polyporales, Basidiomycota).</title>
        <authorList>
            <person name="Fedorova T.V."/>
            <person name="Glazunova O.A."/>
            <person name="Landesman E.O."/>
            <person name="Moiseenko K.V."/>
            <person name="Psurtseva N.V."/>
            <person name="Savinova O.S."/>
            <person name="Shakhova N.V."/>
            <person name="Tyazhelova T.V."/>
            <person name="Vasina D.V."/>
        </authorList>
    </citation>
    <scope>NUCLEOTIDE SEQUENCE [LARGE SCALE GENOMIC DNA]</scope>
    <source>
        <strain evidence="6 7">LE-BIN_3174</strain>
    </source>
</reference>
<dbReference type="SMART" id="SM00360">
    <property type="entry name" value="RRM"/>
    <property type="match status" value="2"/>
</dbReference>
<feature type="compositionally biased region" description="Polar residues" evidence="4">
    <location>
        <begin position="70"/>
        <end position="87"/>
    </location>
</feature>
<feature type="compositionally biased region" description="Low complexity" evidence="4">
    <location>
        <begin position="117"/>
        <end position="146"/>
    </location>
</feature>
<feature type="compositionally biased region" description="Low complexity" evidence="4">
    <location>
        <begin position="551"/>
        <end position="561"/>
    </location>
</feature>
<keyword evidence="1" id="KW-0677">Repeat</keyword>
<feature type="region of interest" description="Disordered" evidence="4">
    <location>
        <begin position="825"/>
        <end position="874"/>
    </location>
</feature>
<dbReference type="Gene3D" id="3.30.70.330">
    <property type="match status" value="2"/>
</dbReference>
<feature type="compositionally biased region" description="Low complexity" evidence="4">
    <location>
        <begin position="257"/>
        <end position="268"/>
    </location>
</feature>
<comment type="caution">
    <text evidence="6">The sequence shown here is derived from an EMBL/GenBank/DDBJ whole genome shotgun (WGS) entry which is preliminary data.</text>
</comment>
<evidence type="ECO:0000256" key="4">
    <source>
        <dbReference type="SAM" id="MobiDB-lite"/>
    </source>
</evidence>
<dbReference type="GO" id="GO:0003723">
    <property type="term" value="F:RNA binding"/>
    <property type="evidence" value="ECO:0007669"/>
    <property type="project" value="UniProtKB-UniRule"/>
</dbReference>
<dbReference type="PANTHER" id="PTHR24012">
    <property type="entry name" value="RNA BINDING PROTEIN"/>
    <property type="match status" value="1"/>
</dbReference>
<feature type="domain" description="RRM" evidence="5">
    <location>
        <begin position="307"/>
        <end position="381"/>
    </location>
</feature>
<feature type="compositionally biased region" description="Low complexity" evidence="4">
    <location>
        <begin position="959"/>
        <end position="982"/>
    </location>
</feature>
<feature type="compositionally biased region" description="Polar residues" evidence="4">
    <location>
        <begin position="907"/>
        <end position="918"/>
    </location>
</feature>
<feature type="region of interest" description="Disordered" evidence="4">
    <location>
        <begin position="1044"/>
        <end position="1070"/>
    </location>
</feature>
<feature type="compositionally biased region" description="Polar residues" evidence="4">
    <location>
        <begin position="1"/>
        <end position="62"/>
    </location>
</feature>
<gene>
    <name evidence="6" type="ORF">EIP91_002665</name>
</gene>
<feature type="domain" description="RRM" evidence="5">
    <location>
        <begin position="425"/>
        <end position="507"/>
    </location>
</feature>
<feature type="region of interest" description="Disordered" evidence="4">
    <location>
        <begin position="117"/>
        <end position="148"/>
    </location>
</feature>
<evidence type="ECO:0000259" key="5">
    <source>
        <dbReference type="PROSITE" id="PS50102"/>
    </source>
</evidence>
<evidence type="ECO:0000313" key="7">
    <source>
        <dbReference type="Proteomes" id="UP000292702"/>
    </source>
</evidence>
<feature type="region of interest" description="Disordered" evidence="4">
    <location>
        <begin position="243"/>
        <end position="273"/>
    </location>
</feature>
<dbReference type="STRING" id="92696.A0A4R0RDN0"/>
<dbReference type="InterPro" id="IPR000504">
    <property type="entry name" value="RRM_dom"/>
</dbReference>
<dbReference type="Proteomes" id="UP000292702">
    <property type="component" value="Unassembled WGS sequence"/>
</dbReference>
<evidence type="ECO:0000256" key="3">
    <source>
        <dbReference type="PROSITE-ProRule" id="PRU00176"/>
    </source>
</evidence>
<feature type="compositionally biased region" description="Polar residues" evidence="4">
    <location>
        <begin position="925"/>
        <end position="940"/>
    </location>
</feature>